<sequence>DCERLEMQIRQQKDELVSIKRALMPVQDDKAALMSRLSRQRQFQSPWHAAGRVTHSNEIDHAVYVRSLHK</sequence>
<feature type="non-terminal residue" evidence="1">
    <location>
        <position position="70"/>
    </location>
</feature>
<feature type="non-terminal residue" evidence="1">
    <location>
        <position position="1"/>
    </location>
</feature>
<dbReference type="EMBL" id="HACG01000058">
    <property type="protein sequence ID" value="CEK46923.1"/>
    <property type="molecule type" value="Transcribed_RNA"/>
</dbReference>
<accession>A0A0B6XSU0</accession>
<dbReference type="AlphaFoldDB" id="A0A0B6XSU0"/>
<reference evidence="1" key="1">
    <citation type="submission" date="2014-12" db="EMBL/GenBank/DDBJ databases">
        <title>Insight into the proteome of Arion vulgaris.</title>
        <authorList>
            <person name="Aradska J."/>
            <person name="Bulat T."/>
            <person name="Smidak R."/>
            <person name="Sarate P."/>
            <person name="Gangsoo J."/>
            <person name="Sialana F."/>
            <person name="Bilban M."/>
            <person name="Lubec G."/>
        </authorList>
    </citation>
    <scope>NUCLEOTIDE SEQUENCE</scope>
    <source>
        <tissue evidence="1">Skin</tissue>
    </source>
</reference>
<name>A0A0B6XSU0_9EUPU</name>
<protein>
    <submittedName>
        <fullName evidence="1">Uncharacterized protein</fullName>
    </submittedName>
</protein>
<proteinExistence type="predicted"/>
<organism evidence="1">
    <name type="scientific">Arion vulgaris</name>
    <dbReference type="NCBI Taxonomy" id="1028688"/>
    <lineage>
        <taxon>Eukaryota</taxon>
        <taxon>Metazoa</taxon>
        <taxon>Spiralia</taxon>
        <taxon>Lophotrochozoa</taxon>
        <taxon>Mollusca</taxon>
        <taxon>Gastropoda</taxon>
        <taxon>Heterobranchia</taxon>
        <taxon>Euthyneura</taxon>
        <taxon>Panpulmonata</taxon>
        <taxon>Eupulmonata</taxon>
        <taxon>Stylommatophora</taxon>
        <taxon>Helicina</taxon>
        <taxon>Arionoidea</taxon>
        <taxon>Arionidae</taxon>
        <taxon>Arion</taxon>
    </lineage>
</organism>
<evidence type="ECO:0000313" key="1">
    <source>
        <dbReference type="EMBL" id="CEK46923.1"/>
    </source>
</evidence>
<gene>
    <name evidence="1" type="primary">ORF137</name>
</gene>